<dbReference type="InterPro" id="IPR023393">
    <property type="entry name" value="START-like_dom_sf"/>
</dbReference>
<evidence type="ECO:0008006" key="3">
    <source>
        <dbReference type="Google" id="ProtNLM"/>
    </source>
</evidence>
<dbReference type="SUPFAM" id="SSF55961">
    <property type="entry name" value="Bet v1-like"/>
    <property type="match status" value="1"/>
</dbReference>
<dbReference type="Proteomes" id="UP000326500">
    <property type="component" value="Unassembled WGS sequence"/>
</dbReference>
<evidence type="ECO:0000313" key="1">
    <source>
        <dbReference type="EMBL" id="SDJ82170.1"/>
    </source>
</evidence>
<dbReference type="PANTHER" id="PTHR36166:SF1">
    <property type="entry name" value="SRPBCC DOMAIN-CONTAINING PROTEIN"/>
    <property type="match status" value="1"/>
</dbReference>
<dbReference type="EMBL" id="FNFT01000001">
    <property type="protein sequence ID" value="SDJ82170.1"/>
    <property type="molecule type" value="Genomic_DNA"/>
</dbReference>
<dbReference type="STRING" id="2200.GCA_001571405_00866"/>
<name>A0A1G8WX91_9EURY</name>
<dbReference type="AlphaFoldDB" id="A0A1G8WX91"/>
<organism evidence="1 2">
    <name type="scientific">Methanoculleus thermophilus</name>
    <dbReference type="NCBI Taxonomy" id="2200"/>
    <lineage>
        <taxon>Archaea</taxon>
        <taxon>Methanobacteriati</taxon>
        <taxon>Methanobacteriota</taxon>
        <taxon>Stenosarchaea group</taxon>
        <taxon>Methanomicrobia</taxon>
        <taxon>Methanomicrobiales</taxon>
        <taxon>Methanomicrobiaceae</taxon>
        <taxon>Methanoculleus</taxon>
    </lineage>
</organism>
<dbReference type="Gene3D" id="3.30.530.20">
    <property type="match status" value="1"/>
</dbReference>
<sequence>MSMIPSPAACFGSLVREIRAETVIAAPPEAVWRVLTDFAAYPDWNPFIRSIEGKPWVGTRLSVEIRPPGMKSMRFRPKVLRVAKGHELRWVGRVLIAGLLDGEHRFTIIPEGDGSRFVQAEVFTGLLVPIVALTETLRATQLGFLLMNRALRERVEGSALRKPS</sequence>
<evidence type="ECO:0000313" key="2">
    <source>
        <dbReference type="Proteomes" id="UP000326500"/>
    </source>
</evidence>
<dbReference type="CDD" id="cd07822">
    <property type="entry name" value="SRPBCC_4"/>
    <property type="match status" value="1"/>
</dbReference>
<gene>
    <name evidence="1" type="ORF">SAMN04488571_101121</name>
</gene>
<dbReference type="RefSeq" id="WP_224732714.1">
    <property type="nucleotide sequence ID" value="NZ_FNFT01000001.1"/>
</dbReference>
<reference evidence="1 2" key="1">
    <citation type="submission" date="2016-10" db="EMBL/GenBank/DDBJ databases">
        <authorList>
            <person name="Varghese N."/>
            <person name="Submissions S."/>
        </authorList>
    </citation>
    <scope>NUCLEOTIDE SEQUENCE [LARGE SCALE GENOMIC DNA]</scope>
    <source>
        <strain evidence="1 2">DSM 2373</strain>
    </source>
</reference>
<dbReference type="InterPro" id="IPR019587">
    <property type="entry name" value="Polyketide_cyclase/dehydratase"/>
</dbReference>
<proteinExistence type="predicted"/>
<accession>A0A1G8WX91</accession>
<dbReference type="Pfam" id="PF10604">
    <property type="entry name" value="Polyketide_cyc2"/>
    <property type="match status" value="1"/>
</dbReference>
<keyword evidence="2" id="KW-1185">Reference proteome</keyword>
<dbReference type="PANTHER" id="PTHR36166">
    <property type="entry name" value="CHROMOSOME 9, WHOLE GENOME SHOTGUN SEQUENCE"/>
    <property type="match status" value="1"/>
</dbReference>
<protein>
    <recommendedName>
        <fullName evidence="3">Polyketide cyclase / dehydrase and lipid transport</fullName>
    </recommendedName>
</protein>